<dbReference type="InterPro" id="IPR005630">
    <property type="entry name" value="Terpene_synthase_metal-bd"/>
</dbReference>
<name>A0AAP0B8W8_9ASPA</name>
<evidence type="ECO:0000313" key="6">
    <source>
        <dbReference type="EMBL" id="KAK8933400.1"/>
    </source>
</evidence>
<dbReference type="Pfam" id="PF01397">
    <property type="entry name" value="Terpene_synth"/>
    <property type="match status" value="1"/>
</dbReference>
<dbReference type="Gene3D" id="1.50.10.130">
    <property type="entry name" value="Terpene synthase, N-terminal domain"/>
    <property type="match status" value="1"/>
</dbReference>
<proteinExistence type="predicted"/>
<evidence type="ECO:0000259" key="5">
    <source>
        <dbReference type="Pfam" id="PF03936"/>
    </source>
</evidence>
<evidence type="ECO:0000259" key="4">
    <source>
        <dbReference type="Pfam" id="PF01397"/>
    </source>
</evidence>
<comment type="cofactor">
    <cofactor evidence="1">
        <name>Mg(2+)</name>
        <dbReference type="ChEBI" id="CHEBI:18420"/>
    </cofactor>
</comment>
<dbReference type="FunFam" id="1.10.600.10:FF:000007">
    <property type="entry name" value="Isoprene synthase, chloroplastic"/>
    <property type="match status" value="1"/>
</dbReference>
<evidence type="ECO:0000256" key="2">
    <source>
        <dbReference type="ARBA" id="ARBA00022723"/>
    </source>
</evidence>
<dbReference type="Proteomes" id="UP001418222">
    <property type="component" value="Unassembled WGS sequence"/>
</dbReference>
<dbReference type="InterPro" id="IPR008949">
    <property type="entry name" value="Isoprenoid_synthase_dom_sf"/>
</dbReference>
<dbReference type="InterPro" id="IPR036965">
    <property type="entry name" value="Terpene_synth_N_sf"/>
</dbReference>
<reference evidence="6 7" key="1">
    <citation type="journal article" date="2022" name="Nat. Plants">
        <title>Genomes of leafy and leafless Platanthera orchids illuminate the evolution of mycoheterotrophy.</title>
        <authorList>
            <person name="Li M.H."/>
            <person name="Liu K.W."/>
            <person name="Li Z."/>
            <person name="Lu H.C."/>
            <person name="Ye Q.L."/>
            <person name="Zhang D."/>
            <person name="Wang J.Y."/>
            <person name="Li Y.F."/>
            <person name="Zhong Z.M."/>
            <person name="Liu X."/>
            <person name="Yu X."/>
            <person name="Liu D.K."/>
            <person name="Tu X.D."/>
            <person name="Liu B."/>
            <person name="Hao Y."/>
            <person name="Liao X.Y."/>
            <person name="Jiang Y.T."/>
            <person name="Sun W.H."/>
            <person name="Chen J."/>
            <person name="Chen Y.Q."/>
            <person name="Ai Y."/>
            <person name="Zhai J.W."/>
            <person name="Wu S.S."/>
            <person name="Zhou Z."/>
            <person name="Hsiao Y.Y."/>
            <person name="Wu W.L."/>
            <person name="Chen Y.Y."/>
            <person name="Lin Y.F."/>
            <person name="Hsu J.L."/>
            <person name="Li C.Y."/>
            <person name="Wang Z.W."/>
            <person name="Zhao X."/>
            <person name="Zhong W.Y."/>
            <person name="Ma X.K."/>
            <person name="Ma L."/>
            <person name="Huang J."/>
            <person name="Chen G.Z."/>
            <person name="Huang M.Z."/>
            <person name="Huang L."/>
            <person name="Peng D.H."/>
            <person name="Luo Y.B."/>
            <person name="Zou S.Q."/>
            <person name="Chen S.P."/>
            <person name="Lan S."/>
            <person name="Tsai W.C."/>
            <person name="Van de Peer Y."/>
            <person name="Liu Z.J."/>
        </authorList>
    </citation>
    <scope>NUCLEOTIDE SEQUENCE [LARGE SCALE GENOMIC DNA]</scope>
    <source>
        <strain evidence="6">Lor287</strain>
    </source>
</reference>
<dbReference type="PANTHER" id="PTHR31225">
    <property type="entry name" value="OS04G0344100 PROTEIN-RELATED"/>
    <property type="match status" value="1"/>
</dbReference>
<feature type="domain" description="Terpene synthase metal-binding" evidence="5">
    <location>
        <begin position="264"/>
        <end position="493"/>
    </location>
</feature>
<dbReference type="SUPFAM" id="SSF48239">
    <property type="entry name" value="Terpenoid cyclases/Protein prenyltransferases"/>
    <property type="match status" value="1"/>
</dbReference>
<dbReference type="InterPro" id="IPR044814">
    <property type="entry name" value="Terpene_cyclase_plant_C1"/>
</dbReference>
<gene>
    <name evidence="6" type="ORF">KSP39_PZI015806</name>
</gene>
<organism evidence="6 7">
    <name type="scientific">Platanthera zijinensis</name>
    <dbReference type="NCBI Taxonomy" id="2320716"/>
    <lineage>
        <taxon>Eukaryota</taxon>
        <taxon>Viridiplantae</taxon>
        <taxon>Streptophyta</taxon>
        <taxon>Embryophyta</taxon>
        <taxon>Tracheophyta</taxon>
        <taxon>Spermatophyta</taxon>
        <taxon>Magnoliopsida</taxon>
        <taxon>Liliopsida</taxon>
        <taxon>Asparagales</taxon>
        <taxon>Orchidaceae</taxon>
        <taxon>Orchidoideae</taxon>
        <taxon>Orchideae</taxon>
        <taxon>Orchidinae</taxon>
        <taxon>Platanthera</taxon>
    </lineage>
</organism>
<keyword evidence="2" id="KW-0479">Metal-binding</keyword>
<evidence type="ECO:0000313" key="7">
    <source>
        <dbReference type="Proteomes" id="UP001418222"/>
    </source>
</evidence>
<dbReference type="InterPro" id="IPR008930">
    <property type="entry name" value="Terpenoid_cyclase/PrenylTrfase"/>
</dbReference>
<evidence type="ECO:0000256" key="3">
    <source>
        <dbReference type="ARBA" id="ARBA00022842"/>
    </source>
</evidence>
<dbReference type="SFLD" id="SFLDG01019">
    <property type="entry name" value="Terpene_Cyclase_Like_1_C_Termi"/>
    <property type="match status" value="1"/>
</dbReference>
<protein>
    <submittedName>
        <fullName evidence="6">Uncharacterized protein</fullName>
    </submittedName>
</protein>
<evidence type="ECO:0000256" key="1">
    <source>
        <dbReference type="ARBA" id="ARBA00001946"/>
    </source>
</evidence>
<comment type="caution">
    <text evidence="6">The sequence shown here is derived from an EMBL/GenBank/DDBJ whole genome shotgun (WGS) entry which is preliminary data.</text>
</comment>
<dbReference type="SFLD" id="SFLDS00005">
    <property type="entry name" value="Isoprenoid_Synthase_Type_I"/>
    <property type="match status" value="1"/>
</dbReference>
<dbReference type="InterPro" id="IPR034741">
    <property type="entry name" value="Terpene_cyclase-like_1_C"/>
</dbReference>
<keyword evidence="3" id="KW-0460">Magnesium</keyword>
<dbReference type="Gene3D" id="1.10.600.10">
    <property type="entry name" value="Farnesyl Diphosphate Synthase"/>
    <property type="match status" value="1"/>
</dbReference>
<accession>A0AAP0B8W8</accession>
<dbReference type="CDD" id="cd00684">
    <property type="entry name" value="Terpene_cyclase_plant_C1"/>
    <property type="match status" value="1"/>
</dbReference>
<dbReference type="Pfam" id="PF03936">
    <property type="entry name" value="Terpene_synth_C"/>
    <property type="match status" value="1"/>
</dbReference>
<dbReference type="GO" id="GO:0016102">
    <property type="term" value="P:diterpenoid biosynthetic process"/>
    <property type="evidence" value="ECO:0007669"/>
    <property type="project" value="InterPro"/>
</dbReference>
<dbReference type="InterPro" id="IPR050148">
    <property type="entry name" value="Terpene_synthase-like"/>
</dbReference>
<dbReference type="EMBL" id="JBBWWQ010000013">
    <property type="protein sequence ID" value="KAK8933400.1"/>
    <property type="molecule type" value="Genomic_DNA"/>
</dbReference>
<sequence length="550" mass="64597">MKNLSAGDSLQRRTANYPPSIWDDSYIQSLPDETLNATQLDLWGKLKEEMRHLIHNEQTDIVEQLELVDAMRQLGVSYHYECEIKNLLSSISSSLFESLEKKKSIHAFALLFRLLREYGFRVQKSVDVLFGSIKNKSGNIDVNIVDVKGMLSLYEASYLAFEGEHELEEAREFTTKHLSNCLKEPFLINFHLAEQIIHALELPLHWRMPRIHTRWFIDVYGRQENMNPILLEFSKLDFNRMQCLYKKESKEMSSWWRNFGLAGDEFSFARNRIMENYLWSIGCTFEPQFWRCRREITKIGCLLTTIDDLYDIYGSLEELEVFTNAVDEWTMSAILPNYMKKSLMVLFNTMNDIAHIVSVEREVDILPHLKRVWGDQCKSYLVEARWYYTGYTPTLNEYLENAWLTIGGPLLQTVVYCLSEELTKEALDSLEFYPEVVRYSAIVTRLYDDLGTSRDELERGDVPKSIQCHMNDTNVTEKDAQEYIRYLIKRYWNILNAEHGSNPNFEGSFNRYLLNFPRMAQCMYQYGDGHGKDNHETRNRIISLLIEPVI</sequence>
<dbReference type="GO" id="GO:0010333">
    <property type="term" value="F:terpene synthase activity"/>
    <property type="evidence" value="ECO:0007669"/>
    <property type="project" value="InterPro"/>
</dbReference>
<dbReference type="AlphaFoldDB" id="A0AAP0B8W8"/>
<feature type="domain" description="Terpene synthase N-terminal" evidence="4">
    <location>
        <begin position="21"/>
        <end position="200"/>
    </location>
</feature>
<dbReference type="PANTHER" id="PTHR31225:SF252">
    <property type="entry name" value="TERPENE SYNTHASE 12-RELATED"/>
    <property type="match status" value="1"/>
</dbReference>
<keyword evidence="7" id="KW-1185">Reference proteome</keyword>
<dbReference type="GO" id="GO:0000287">
    <property type="term" value="F:magnesium ion binding"/>
    <property type="evidence" value="ECO:0007669"/>
    <property type="project" value="InterPro"/>
</dbReference>
<dbReference type="SUPFAM" id="SSF48576">
    <property type="entry name" value="Terpenoid synthases"/>
    <property type="match status" value="1"/>
</dbReference>
<dbReference type="InterPro" id="IPR001906">
    <property type="entry name" value="Terpene_synth_N"/>
</dbReference>